<sequence length="881" mass="99058">MINYHVEGGFHQHGSLISAEHRTLFDILQPITDASHTRNRKQSPPDSACFPGTRLQVVKNVNKWARSNITTVSEPHVRWMHGYVGSGKSSISQEVCETSKREDRPVVSFFFFRNAGDRTKIWRLPTTLASQMAAAIPQTEPLIRKAVQRNPALLSPPGEAVSLQDRMHCLVYEPFKAVVQRKKSLVYEPFKALVRRKKVVGALTQGPFLIVLDGLDECDDKDGVQELIDGMLAFFNKNPLIPLRVFITSRVEEHIRSCLNVPAVMLDNLVDHCSDDDIATFLDILFEDGCRRNSVVQAYIRQHGQWPTQSERRQLVKHIGGSFIFASAVFKFIMAMHTEANDPPTPMDRLPLALEMNPGLDGLYKQTLARSQHLPRFSNIISTIALLSAPLSTSAIAELLGIHVYEVVNVLVNLQAIIQVPGTDDIPVTLCHTSLRDFLTTQSRSGDFFAHPCHHVRLVLCSLECELKYLRQDPELFVRFDKQIPAIADYAYRYLHNHLNGGRGCFKPSEYSSAIHLCREALALQSGTPEPIAVLANVFRNRASQIGSLTDLDEAISLHCKALELRPSPHPDRSFSLENLGYAFLDRHWLTGAIADLEKAIFVYREALKLRPSLHPLHSDSLNSLGNVLLDRHKRTGSTADLKEGISLLREALRHRPSTHPNRSFSLNLLGAALVDCHRLTEIMADLEEAISLLREAIKLRPYANPFRSDSLDNLGNALVNRHRRTGTLADLEEAIALHREALKLRPSPHPDRPYSLNNLGNALVEHHQCTGTLDDLDEAISLFHKVLELWPPSRPNRSSPLRNLVTSLQAMYEKTRALSHLQEAIAHCKELAFYYPVGHRDRADYLNNLTNLLQMHSNATGQEEDLVRIATLEEADRLSA</sequence>
<dbReference type="Pfam" id="PF24883">
    <property type="entry name" value="NPHP3_N"/>
    <property type="match status" value="2"/>
</dbReference>
<dbReference type="InterPro" id="IPR019734">
    <property type="entry name" value="TPR_rpt"/>
</dbReference>
<evidence type="ECO:0000256" key="1">
    <source>
        <dbReference type="ARBA" id="ARBA00022737"/>
    </source>
</evidence>
<evidence type="ECO:0000259" key="2">
    <source>
        <dbReference type="Pfam" id="PF24883"/>
    </source>
</evidence>
<dbReference type="SUPFAM" id="SSF52540">
    <property type="entry name" value="P-loop containing nucleoside triphosphate hydrolases"/>
    <property type="match status" value="1"/>
</dbReference>
<organism evidence="3 4">
    <name type="scientific">Candolleomyces aberdarensis</name>
    <dbReference type="NCBI Taxonomy" id="2316362"/>
    <lineage>
        <taxon>Eukaryota</taxon>
        <taxon>Fungi</taxon>
        <taxon>Dikarya</taxon>
        <taxon>Basidiomycota</taxon>
        <taxon>Agaricomycotina</taxon>
        <taxon>Agaricomycetes</taxon>
        <taxon>Agaricomycetidae</taxon>
        <taxon>Agaricales</taxon>
        <taxon>Agaricineae</taxon>
        <taxon>Psathyrellaceae</taxon>
        <taxon>Candolleomyces</taxon>
    </lineage>
</organism>
<dbReference type="Pfam" id="PF13374">
    <property type="entry name" value="TPR_10"/>
    <property type="match status" value="1"/>
</dbReference>
<dbReference type="SUPFAM" id="SSF48452">
    <property type="entry name" value="TPR-like"/>
    <property type="match status" value="1"/>
</dbReference>
<dbReference type="InterPro" id="IPR011990">
    <property type="entry name" value="TPR-like_helical_dom_sf"/>
</dbReference>
<dbReference type="AlphaFoldDB" id="A0A4Q2D8W9"/>
<dbReference type="InterPro" id="IPR027417">
    <property type="entry name" value="P-loop_NTPase"/>
</dbReference>
<evidence type="ECO:0000313" key="3">
    <source>
        <dbReference type="EMBL" id="RXW14715.1"/>
    </source>
</evidence>
<reference evidence="3 4" key="1">
    <citation type="submission" date="2019-01" db="EMBL/GenBank/DDBJ databases">
        <title>Draft genome sequence of Psathyrella aberdarensis IHI B618.</title>
        <authorList>
            <person name="Buettner E."/>
            <person name="Kellner H."/>
        </authorList>
    </citation>
    <scope>NUCLEOTIDE SEQUENCE [LARGE SCALE GENOMIC DNA]</scope>
    <source>
        <strain evidence="3 4">IHI B618</strain>
    </source>
</reference>
<dbReference type="Proteomes" id="UP000290288">
    <property type="component" value="Unassembled WGS sequence"/>
</dbReference>
<evidence type="ECO:0000313" key="4">
    <source>
        <dbReference type="Proteomes" id="UP000290288"/>
    </source>
</evidence>
<dbReference type="Gene3D" id="1.25.40.10">
    <property type="entry name" value="Tetratricopeptide repeat domain"/>
    <property type="match status" value="3"/>
</dbReference>
<protein>
    <recommendedName>
        <fullName evidence="2">Nephrocystin 3-like N-terminal domain-containing protein</fullName>
    </recommendedName>
</protein>
<dbReference type="PANTHER" id="PTHR19959:SF119">
    <property type="entry name" value="FUNGAL LIPASE-LIKE DOMAIN-CONTAINING PROTEIN"/>
    <property type="match status" value="1"/>
</dbReference>
<comment type="caution">
    <text evidence="3">The sequence shown here is derived from an EMBL/GenBank/DDBJ whole genome shotgun (WGS) entry which is preliminary data.</text>
</comment>
<proteinExistence type="predicted"/>
<feature type="domain" description="Nephrocystin 3-like N-terminal" evidence="2">
    <location>
        <begin position="203"/>
        <end position="250"/>
    </location>
</feature>
<feature type="domain" description="Nephrocystin 3-like N-terminal" evidence="2">
    <location>
        <begin position="70"/>
        <end position="152"/>
    </location>
</feature>
<dbReference type="InterPro" id="IPR056884">
    <property type="entry name" value="NPHP3-like_N"/>
</dbReference>
<dbReference type="Gene3D" id="3.40.50.300">
    <property type="entry name" value="P-loop containing nucleotide triphosphate hydrolases"/>
    <property type="match status" value="1"/>
</dbReference>
<dbReference type="OrthoDB" id="3259646at2759"/>
<dbReference type="STRING" id="2316362.A0A4Q2D8W9"/>
<dbReference type="EMBL" id="SDEE01000658">
    <property type="protein sequence ID" value="RXW14715.1"/>
    <property type="molecule type" value="Genomic_DNA"/>
</dbReference>
<name>A0A4Q2D8W9_9AGAR</name>
<gene>
    <name evidence="3" type="ORF">EST38_g11140</name>
</gene>
<dbReference type="SMART" id="SM00028">
    <property type="entry name" value="TPR"/>
    <property type="match status" value="6"/>
</dbReference>
<dbReference type="PANTHER" id="PTHR19959">
    <property type="entry name" value="KINESIN LIGHT CHAIN"/>
    <property type="match status" value="1"/>
</dbReference>
<keyword evidence="1" id="KW-0677">Repeat</keyword>
<keyword evidence="4" id="KW-1185">Reference proteome</keyword>
<accession>A0A4Q2D8W9</accession>